<reference evidence="1 2" key="1">
    <citation type="submission" date="2019-05" db="EMBL/GenBank/DDBJ databases">
        <title>Another draft genome of Portunus trituberculatus and its Hox gene families provides insights of decapod evolution.</title>
        <authorList>
            <person name="Jeong J.-H."/>
            <person name="Song I."/>
            <person name="Kim S."/>
            <person name="Choi T."/>
            <person name="Kim D."/>
            <person name="Ryu S."/>
            <person name="Kim W."/>
        </authorList>
    </citation>
    <scope>NUCLEOTIDE SEQUENCE [LARGE SCALE GENOMIC DNA]</scope>
    <source>
        <tissue evidence="1">Muscle</tissue>
    </source>
</reference>
<comment type="caution">
    <text evidence="1">The sequence shown here is derived from an EMBL/GenBank/DDBJ whole genome shotgun (WGS) entry which is preliminary data.</text>
</comment>
<dbReference type="EMBL" id="VSRR010013358">
    <property type="protein sequence ID" value="MPC55672.1"/>
    <property type="molecule type" value="Genomic_DNA"/>
</dbReference>
<sequence length="64" mass="7414">MHFYLDFGDEGSQEGEGKMETHLVTLMLRCIVFRIAVSSWIESITPFRTPHFFLRGIRDSVHDG</sequence>
<protein>
    <submittedName>
        <fullName evidence="1">Uncharacterized protein</fullName>
    </submittedName>
</protein>
<evidence type="ECO:0000313" key="1">
    <source>
        <dbReference type="EMBL" id="MPC55672.1"/>
    </source>
</evidence>
<accession>A0A5B7G9Y3</accession>
<evidence type="ECO:0000313" key="2">
    <source>
        <dbReference type="Proteomes" id="UP000324222"/>
    </source>
</evidence>
<gene>
    <name evidence="1" type="ORF">E2C01_049615</name>
</gene>
<organism evidence="1 2">
    <name type="scientific">Portunus trituberculatus</name>
    <name type="common">Swimming crab</name>
    <name type="synonym">Neptunus trituberculatus</name>
    <dbReference type="NCBI Taxonomy" id="210409"/>
    <lineage>
        <taxon>Eukaryota</taxon>
        <taxon>Metazoa</taxon>
        <taxon>Ecdysozoa</taxon>
        <taxon>Arthropoda</taxon>
        <taxon>Crustacea</taxon>
        <taxon>Multicrustacea</taxon>
        <taxon>Malacostraca</taxon>
        <taxon>Eumalacostraca</taxon>
        <taxon>Eucarida</taxon>
        <taxon>Decapoda</taxon>
        <taxon>Pleocyemata</taxon>
        <taxon>Brachyura</taxon>
        <taxon>Eubrachyura</taxon>
        <taxon>Portunoidea</taxon>
        <taxon>Portunidae</taxon>
        <taxon>Portuninae</taxon>
        <taxon>Portunus</taxon>
    </lineage>
</organism>
<dbReference type="AlphaFoldDB" id="A0A5B7G9Y3"/>
<proteinExistence type="predicted"/>
<dbReference type="Proteomes" id="UP000324222">
    <property type="component" value="Unassembled WGS sequence"/>
</dbReference>
<keyword evidence="2" id="KW-1185">Reference proteome</keyword>
<name>A0A5B7G9Y3_PORTR</name>